<gene>
    <name evidence="1" type="ORF">UFOPK3770_01324</name>
</gene>
<organism evidence="1">
    <name type="scientific">freshwater metagenome</name>
    <dbReference type="NCBI Taxonomy" id="449393"/>
    <lineage>
        <taxon>unclassified sequences</taxon>
        <taxon>metagenomes</taxon>
        <taxon>ecological metagenomes</taxon>
    </lineage>
</organism>
<dbReference type="AlphaFoldDB" id="A0A6J5ZTQ6"/>
<sequence length="94" mass="10846">MIENNLALQPETSRRAARVIQDMDFETRELFIHALENAASVQDLPEPFRSLMKTNTVTIRNPNTGKTETISQDSFNRYMSMTNGEVLKWIIKDD</sequence>
<accession>A0A6J5ZTQ6</accession>
<protein>
    <submittedName>
        <fullName evidence="1">Unannotated protein</fullName>
    </submittedName>
</protein>
<dbReference type="EMBL" id="CAESAJ010000205">
    <property type="protein sequence ID" value="CAB4344712.1"/>
    <property type="molecule type" value="Genomic_DNA"/>
</dbReference>
<name>A0A6J5ZTQ6_9ZZZZ</name>
<proteinExistence type="predicted"/>
<evidence type="ECO:0000313" key="1">
    <source>
        <dbReference type="EMBL" id="CAB4344712.1"/>
    </source>
</evidence>
<reference evidence="1" key="1">
    <citation type="submission" date="2020-05" db="EMBL/GenBank/DDBJ databases">
        <authorList>
            <person name="Chiriac C."/>
            <person name="Salcher M."/>
            <person name="Ghai R."/>
            <person name="Kavagutti S V."/>
        </authorList>
    </citation>
    <scope>NUCLEOTIDE SEQUENCE</scope>
</reference>